<feature type="compositionally biased region" description="Basic residues" evidence="1">
    <location>
        <begin position="183"/>
        <end position="199"/>
    </location>
</feature>
<feature type="region of interest" description="Disordered" evidence="1">
    <location>
        <begin position="257"/>
        <end position="304"/>
    </location>
</feature>
<dbReference type="InParanoid" id="A0A0P0VQH6"/>
<keyword evidence="3" id="KW-1185">Reference proteome</keyword>
<evidence type="ECO:0000313" key="2">
    <source>
        <dbReference type="EMBL" id="BAS81195.1"/>
    </source>
</evidence>
<protein>
    <submittedName>
        <fullName evidence="2">Os02g0778800 protein</fullName>
    </submittedName>
</protein>
<dbReference type="Proteomes" id="UP000059680">
    <property type="component" value="Chromosome 2"/>
</dbReference>
<evidence type="ECO:0000313" key="3">
    <source>
        <dbReference type="Proteomes" id="UP000059680"/>
    </source>
</evidence>
<feature type="compositionally biased region" description="Pro residues" evidence="1">
    <location>
        <begin position="121"/>
        <end position="151"/>
    </location>
</feature>
<feature type="compositionally biased region" description="Polar residues" evidence="1">
    <location>
        <begin position="1"/>
        <end position="12"/>
    </location>
</feature>
<evidence type="ECO:0000256" key="1">
    <source>
        <dbReference type="SAM" id="MobiDB-lite"/>
    </source>
</evidence>
<feature type="compositionally biased region" description="Low complexity" evidence="1">
    <location>
        <begin position="15"/>
        <end position="28"/>
    </location>
</feature>
<dbReference type="AlphaFoldDB" id="A0A0P0VQH6"/>
<dbReference type="PaxDb" id="39947-A0A0P0VQH6"/>
<sequence>MADPISTSTPTSLVGRAARWSSASPGARSPRRCRCHLHQAPPASSRSSRRHRCGTGYEGTRPYRLLLCGRRRLGSSCPPQPPTPAGRRFTVDASSAIHAAARIWMSSSLRSIPSRRAPASPSSPSPPGRMTPAPASPSPVPLRGDSPPPPTCAGRRCPDSSLPLLGLHDGRPPVSAALLPAAPRHRRRRGDGFRPHRARAPSTASRRPPPPAICLAAPAPSVGPMPLAPLIISQIKRRGQKIDPHAINLHHSILGASAAPSNPLLDLTERGREGSKGGGSARSPGDGGRRGRARGMSSAMRRSG</sequence>
<feature type="compositionally biased region" description="Low complexity" evidence="1">
    <location>
        <begin position="111"/>
        <end position="120"/>
    </location>
</feature>
<reference evidence="2 3" key="3">
    <citation type="journal article" date="2013" name="Rice">
        <title>Improvement of the Oryza sativa Nipponbare reference genome using next generation sequence and optical map data.</title>
        <authorList>
            <person name="Kawahara Y."/>
            <person name="de la Bastide M."/>
            <person name="Hamilton J.P."/>
            <person name="Kanamori H."/>
            <person name="McCombie W.R."/>
            <person name="Ouyang S."/>
            <person name="Schwartz D.C."/>
            <person name="Tanaka T."/>
            <person name="Wu J."/>
            <person name="Zhou S."/>
            <person name="Childs K.L."/>
            <person name="Davidson R.M."/>
            <person name="Lin H."/>
            <person name="Quesada-Ocampo L."/>
            <person name="Vaillancourt B."/>
            <person name="Sakai H."/>
            <person name="Lee S.S."/>
            <person name="Kim J."/>
            <person name="Numa H."/>
            <person name="Itoh T."/>
            <person name="Buell C.R."/>
            <person name="Matsumoto T."/>
        </authorList>
    </citation>
    <scope>NUCLEOTIDE SEQUENCE [LARGE SCALE GENOMIC DNA]</scope>
    <source>
        <strain evidence="3">cv. Nipponbare</strain>
    </source>
</reference>
<feature type="compositionally biased region" description="Low complexity" evidence="1">
    <location>
        <begin position="294"/>
        <end position="304"/>
    </location>
</feature>
<reference evidence="3" key="1">
    <citation type="journal article" date="2005" name="Nature">
        <title>The map-based sequence of the rice genome.</title>
        <authorList>
            <consortium name="International rice genome sequencing project (IRGSP)"/>
            <person name="Matsumoto T."/>
            <person name="Wu J."/>
            <person name="Kanamori H."/>
            <person name="Katayose Y."/>
            <person name="Fujisawa M."/>
            <person name="Namiki N."/>
            <person name="Mizuno H."/>
            <person name="Yamamoto K."/>
            <person name="Antonio B.A."/>
            <person name="Baba T."/>
            <person name="Sakata K."/>
            <person name="Nagamura Y."/>
            <person name="Aoki H."/>
            <person name="Arikawa K."/>
            <person name="Arita K."/>
            <person name="Bito T."/>
            <person name="Chiden Y."/>
            <person name="Fujitsuka N."/>
            <person name="Fukunaka R."/>
            <person name="Hamada M."/>
            <person name="Harada C."/>
            <person name="Hayashi A."/>
            <person name="Hijishita S."/>
            <person name="Honda M."/>
            <person name="Hosokawa S."/>
            <person name="Ichikawa Y."/>
            <person name="Idonuma A."/>
            <person name="Iijima M."/>
            <person name="Ikeda M."/>
            <person name="Ikeno M."/>
            <person name="Ito K."/>
            <person name="Ito S."/>
            <person name="Ito T."/>
            <person name="Ito Y."/>
            <person name="Ito Y."/>
            <person name="Iwabuchi A."/>
            <person name="Kamiya K."/>
            <person name="Karasawa W."/>
            <person name="Kurita K."/>
            <person name="Katagiri S."/>
            <person name="Kikuta A."/>
            <person name="Kobayashi H."/>
            <person name="Kobayashi N."/>
            <person name="Machita K."/>
            <person name="Maehara T."/>
            <person name="Masukawa M."/>
            <person name="Mizubayashi T."/>
            <person name="Mukai Y."/>
            <person name="Nagasaki H."/>
            <person name="Nagata Y."/>
            <person name="Naito S."/>
            <person name="Nakashima M."/>
            <person name="Nakama Y."/>
            <person name="Nakamichi Y."/>
            <person name="Nakamura M."/>
            <person name="Meguro A."/>
            <person name="Negishi M."/>
            <person name="Ohta I."/>
            <person name="Ohta T."/>
            <person name="Okamoto M."/>
            <person name="Ono N."/>
            <person name="Saji S."/>
            <person name="Sakaguchi M."/>
            <person name="Sakai K."/>
            <person name="Shibata M."/>
            <person name="Shimokawa T."/>
            <person name="Song J."/>
            <person name="Takazaki Y."/>
            <person name="Terasawa K."/>
            <person name="Tsugane M."/>
            <person name="Tsuji K."/>
            <person name="Ueda S."/>
            <person name="Waki K."/>
            <person name="Yamagata H."/>
            <person name="Yamamoto M."/>
            <person name="Yamamoto S."/>
            <person name="Yamane H."/>
            <person name="Yoshiki S."/>
            <person name="Yoshihara R."/>
            <person name="Yukawa K."/>
            <person name="Zhong H."/>
            <person name="Yano M."/>
            <person name="Yuan Q."/>
            <person name="Ouyang S."/>
            <person name="Liu J."/>
            <person name="Jones K.M."/>
            <person name="Gansberger K."/>
            <person name="Moffat K."/>
            <person name="Hill J."/>
            <person name="Bera J."/>
            <person name="Fadrosh D."/>
            <person name="Jin S."/>
            <person name="Johri S."/>
            <person name="Kim M."/>
            <person name="Overton L."/>
            <person name="Reardon M."/>
            <person name="Tsitrin T."/>
            <person name="Vuong H."/>
            <person name="Weaver B."/>
            <person name="Ciecko A."/>
            <person name="Tallon L."/>
            <person name="Jackson J."/>
            <person name="Pai G."/>
            <person name="Aken S.V."/>
            <person name="Utterback T."/>
            <person name="Reidmuller S."/>
            <person name="Feldblyum T."/>
            <person name="Hsiao J."/>
            <person name="Zismann V."/>
            <person name="Iobst S."/>
            <person name="de Vazeille A.R."/>
            <person name="Buell C.R."/>
            <person name="Ying K."/>
            <person name="Li Y."/>
            <person name="Lu T."/>
            <person name="Huang Y."/>
            <person name="Zhao Q."/>
            <person name="Feng Q."/>
            <person name="Zhang L."/>
            <person name="Zhu J."/>
            <person name="Weng Q."/>
            <person name="Mu J."/>
            <person name="Lu Y."/>
            <person name="Fan D."/>
            <person name="Liu Y."/>
            <person name="Guan J."/>
            <person name="Zhang Y."/>
            <person name="Yu S."/>
            <person name="Liu X."/>
            <person name="Zhang Y."/>
            <person name="Hong G."/>
            <person name="Han B."/>
            <person name="Choisne N."/>
            <person name="Demange N."/>
            <person name="Orjeda G."/>
            <person name="Samain S."/>
            <person name="Cattolico L."/>
            <person name="Pelletier E."/>
            <person name="Couloux A."/>
            <person name="Segurens B."/>
            <person name="Wincker P."/>
            <person name="D'Hont A."/>
            <person name="Scarpelli C."/>
            <person name="Weissenbach J."/>
            <person name="Salanoubat M."/>
            <person name="Quetier F."/>
            <person name="Yu Y."/>
            <person name="Kim H.R."/>
            <person name="Rambo T."/>
            <person name="Currie J."/>
            <person name="Collura K."/>
            <person name="Luo M."/>
            <person name="Yang T."/>
            <person name="Ammiraju J.S.S."/>
            <person name="Engler F."/>
            <person name="Soderlund C."/>
            <person name="Wing R.A."/>
            <person name="Palmer L.E."/>
            <person name="de la Bastide M."/>
            <person name="Spiegel L."/>
            <person name="Nascimento L."/>
            <person name="Zutavern T."/>
            <person name="O'Shaughnessy A."/>
            <person name="Dike S."/>
            <person name="Dedhia N."/>
            <person name="Preston R."/>
            <person name="Balija V."/>
            <person name="McCombie W.R."/>
            <person name="Chow T."/>
            <person name="Chen H."/>
            <person name="Chung M."/>
            <person name="Chen C."/>
            <person name="Shaw J."/>
            <person name="Wu H."/>
            <person name="Hsiao K."/>
            <person name="Chao Y."/>
            <person name="Chu M."/>
            <person name="Cheng C."/>
            <person name="Hour A."/>
            <person name="Lee P."/>
            <person name="Lin S."/>
            <person name="Lin Y."/>
            <person name="Liou J."/>
            <person name="Liu S."/>
            <person name="Hsing Y."/>
            <person name="Raghuvanshi S."/>
            <person name="Mohanty A."/>
            <person name="Bharti A.K."/>
            <person name="Gaur A."/>
            <person name="Gupta V."/>
            <person name="Kumar D."/>
            <person name="Ravi V."/>
            <person name="Vij S."/>
            <person name="Kapur A."/>
            <person name="Khurana P."/>
            <person name="Khurana P."/>
            <person name="Khurana J.P."/>
            <person name="Tyagi A.K."/>
            <person name="Gaikwad K."/>
            <person name="Singh A."/>
            <person name="Dalal V."/>
            <person name="Srivastava S."/>
            <person name="Dixit A."/>
            <person name="Pal A.K."/>
            <person name="Ghazi I.A."/>
            <person name="Yadav M."/>
            <person name="Pandit A."/>
            <person name="Bhargava A."/>
            <person name="Sureshbabu K."/>
            <person name="Batra K."/>
            <person name="Sharma T.R."/>
            <person name="Mohapatra T."/>
            <person name="Singh N.K."/>
            <person name="Messing J."/>
            <person name="Nelson A.B."/>
            <person name="Fuks G."/>
            <person name="Kavchok S."/>
            <person name="Keizer G."/>
            <person name="Linton E."/>
            <person name="Llaca V."/>
            <person name="Song R."/>
            <person name="Tanyolac B."/>
            <person name="Young S."/>
            <person name="Ho-Il K."/>
            <person name="Hahn J.H."/>
            <person name="Sangsakoo G."/>
            <person name="Vanavichit A."/>
            <person name="de Mattos Luiz.A.T."/>
            <person name="Zimmer P.D."/>
            <person name="Malone G."/>
            <person name="Dellagostin O."/>
            <person name="de Oliveira A.C."/>
            <person name="Bevan M."/>
            <person name="Bancroft I."/>
            <person name="Minx P."/>
            <person name="Cordum H."/>
            <person name="Wilson R."/>
            <person name="Cheng Z."/>
            <person name="Jin W."/>
            <person name="Jiang J."/>
            <person name="Leong S.A."/>
            <person name="Iwama H."/>
            <person name="Gojobori T."/>
            <person name="Itoh T."/>
            <person name="Niimura Y."/>
            <person name="Fujii Y."/>
            <person name="Habara T."/>
            <person name="Sakai H."/>
            <person name="Sato Y."/>
            <person name="Wilson G."/>
            <person name="Kumar K."/>
            <person name="McCouch S."/>
            <person name="Juretic N."/>
            <person name="Hoen D."/>
            <person name="Wright S."/>
            <person name="Bruskiewich R."/>
            <person name="Bureau T."/>
            <person name="Miyao A."/>
            <person name="Hirochika H."/>
            <person name="Nishikawa T."/>
            <person name="Kadowaki K."/>
            <person name="Sugiura M."/>
            <person name="Burr B."/>
            <person name="Sasaki T."/>
        </authorList>
    </citation>
    <scope>NUCLEOTIDE SEQUENCE [LARGE SCALE GENOMIC DNA]</scope>
    <source>
        <strain evidence="3">cv. Nipponbare</strain>
    </source>
</reference>
<organism evidence="2 3">
    <name type="scientific">Oryza sativa subsp. japonica</name>
    <name type="common">Rice</name>
    <dbReference type="NCBI Taxonomy" id="39947"/>
    <lineage>
        <taxon>Eukaryota</taxon>
        <taxon>Viridiplantae</taxon>
        <taxon>Streptophyta</taxon>
        <taxon>Embryophyta</taxon>
        <taxon>Tracheophyta</taxon>
        <taxon>Spermatophyta</taxon>
        <taxon>Magnoliopsida</taxon>
        <taxon>Liliopsida</taxon>
        <taxon>Poales</taxon>
        <taxon>Poaceae</taxon>
        <taxon>BOP clade</taxon>
        <taxon>Oryzoideae</taxon>
        <taxon>Oryzeae</taxon>
        <taxon>Oryzinae</taxon>
        <taxon>Oryza</taxon>
        <taxon>Oryza sativa</taxon>
    </lineage>
</organism>
<dbReference type="Gramene" id="Os02t0778800-00">
    <property type="protein sequence ID" value="Os02t0778800-00"/>
    <property type="gene ID" value="Os02g0778800"/>
</dbReference>
<name>A0A0P0VQH6_ORYSJ</name>
<gene>
    <name evidence="2" type="ordered locus">Os02g0778800</name>
    <name evidence="2" type="ORF">OSNPB_020778800</name>
</gene>
<feature type="region of interest" description="Disordered" evidence="1">
    <location>
        <begin position="111"/>
        <end position="212"/>
    </location>
</feature>
<reference evidence="2 3" key="2">
    <citation type="journal article" date="2013" name="Plant Cell Physiol.">
        <title>Rice Annotation Project Database (RAP-DB): an integrative and interactive database for rice genomics.</title>
        <authorList>
            <person name="Sakai H."/>
            <person name="Lee S.S."/>
            <person name="Tanaka T."/>
            <person name="Numa H."/>
            <person name="Kim J."/>
            <person name="Kawahara Y."/>
            <person name="Wakimoto H."/>
            <person name="Yang C.C."/>
            <person name="Iwamoto M."/>
            <person name="Abe T."/>
            <person name="Yamada Y."/>
            <person name="Muto A."/>
            <person name="Inokuchi H."/>
            <person name="Ikemura T."/>
            <person name="Matsumoto T."/>
            <person name="Sasaki T."/>
            <person name="Itoh T."/>
        </authorList>
    </citation>
    <scope>NUCLEOTIDE SEQUENCE [LARGE SCALE GENOMIC DNA]</scope>
    <source>
        <strain evidence="3">cv. Nipponbare</strain>
    </source>
</reference>
<accession>A0A0P0VQH6</accession>
<feature type="compositionally biased region" description="Low complexity" evidence="1">
    <location>
        <begin position="172"/>
        <end position="182"/>
    </location>
</feature>
<dbReference type="EMBL" id="AP014958">
    <property type="protein sequence ID" value="BAS81195.1"/>
    <property type="molecule type" value="Genomic_DNA"/>
</dbReference>
<feature type="region of interest" description="Disordered" evidence="1">
    <location>
        <begin position="1"/>
        <end position="56"/>
    </location>
</feature>
<proteinExistence type="predicted"/>